<dbReference type="SMART" id="SM00997">
    <property type="entry name" value="AdoHcyase_NAD"/>
    <property type="match status" value="1"/>
</dbReference>
<dbReference type="InterPro" id="IPR000043">
    <property type="entry name" value="Adenosylhomocysteinase-like"/>
</dbReference>
<keyword evidence="4 5" id="KW-0520">NAD</keyword>
<dbReference type="NCBIfam" id="NF004005">
    <property type="entry name" value="PRK05476.2-3"/>
    <property type="match status" value="1"/>
</dbReference>
<dbReference type="GO" id="GO:0005829">
    <property type="term" value="C:cytosol"/>
    <property type="evidence" value="ECO:0007669"/>
    <property type="project" value="TreeGrafter"/>
</dbReference>
<feature type="binding site" evidence="5">
    <location>
        <begin position="224"/>
        <end position="229"/>
    </location>
    <ligand>
        <name>NAD(+)</name>
        <dbReference type="ChEBI" id="CHEBI:57540"/>
    </ligand>
</feature>
<comment type="catalytic activity">
    <reaction evidence="5">
        <text>S-inosyl-L-homocysteine + H2O = L-homocysteine + inosine</text>
        <dbReference type="Rhea" id="RHEA:59828"/>
        <dbReference type="ChEBI" id="CHEBI:15377"/>
        <dbReference type="ChEBI" id="CHEBI:17596"/>
        <dbReference type="ChEBI" id="CHEBI:57985"/>
        <dbReference type="ChEBI" id="CHEBI:58199"/>
        <dbReference type="EC" id="3.13.1.9"/>
    </reaction>
</comment>
<feature type="binding site" evidence="5 6">
    <location>
        <begin position="303"/>
        <end position="305"/>
    </location>
    <ligand>
        <name>NAD(+)</name>
        <dbReference type="ChEBI" id="CHEBI:57540"/>
    </ligand>
</feature>
<dbReference type="InterPro" id="IPR042172">
    <property type="entry name" value="Adenosylhomocyst_ase-like_sf"/>
</dbReference>
<dbReference type="SUPFAM" id="SSF51735">
    <property type="entry name" value="NAD(P)-binding Rossmann-fold domains"/>
    <property type="match status" value="1"/>
</dbReference>
<dbReference type="GO" id="GO:0006556">
    <property type="term" value="P:S-adenosylmethionine biosynthetic process"/>
    <property type="evidence" value="ECO:0007669"/>
    <property type="project" value="UniProtKB-UniRule"/>
</dbReference>
<feature type="binding site" evidence="6">
    <location>
        <begin position="226"/>
        <end position="231"/>
    </location>
    <ligand>
        <name>NAD(+)</name>
        <dbReference type="ChEBI" id="CHEBI:57540"/>
    </ligand>
</feature>
<evidence type="ECO:0000256" key="2">
    <source>
        <dbReference type="ARBA" id="ARBA00022563"/>
    </source>
</evidence>
<dbReference type="Pfam" id="PF00670">
    <property type="entry name" value="AdoHcyase_NAD"/>
    <property type="match status" value="1"/>
</dbReference>
<dbReference type="Proteomes" id="UP000009227">
    <property type="component" value="Chromosome"/>
</dbReference>
<comment type="subcellular location">
    <subcellularLocation>
        <location evidence="5">Cytoplasm</location>
    </subcellularLocation>
</comment>
<evidence type="ECO:0000259" key="8">
    <source>
        <dbReference type="SMART" id="SM00997"/>
    </source>
</evidence>
<dbReference type="UniPathway" id="UPA00315"/>
<feature type="binding site" evidence="5 6">
    <location>
        <position position="247"/>
    </location>
    <ligand>
        <name>NAD(+)</name>
        <dbReference type="ChEBI" id="CHEBI:57540"/>
    </ligand>
</feature>
<evidence type="ECO:0000256" key="6">
    <source>
        <dbReference type="PIRSR" id="PIRSR001109-2"/>
    </source>
</evidence>
<evidence type="ECO:0000256" key="5">
    <source>
        <dbReference type="HAMAP-Rule" id="MF_00563"/>
    </source>
</evidence>
<dbReference type="InterPro" id="IPR020082">
    <property type="entry name" value="S-Ado-L-homoCys_hydrolase_CS"/>
</dbReference>
<dbReference type="EMBL" id="CP002737">
    <property type="protein sequence ID" value="AEF95952.1"/>
    <property type="molecule type" value="Genomic_DNA"/>
</dbReference>
<accession>F6BB67</accession>
<feature type="binding site" evidence="5">
    <location>
        <position position="195"/>
    </location>
    <ligand>
        <name>NAD(+)</name>
        <dbReference type="ChEBI" id="CHEBI:57540"/>
    </ligand>
</feature>
<name>F6BB67_METIK</name>
<dbReference type="PANTHER" id="PTHR23420:SF0">
    <property type="entry name" value="ADENOSYLHOMOCYSTEINASE"/>
    <property type="match status" value="1"/>
</dbReference>
<keyword evidence="3 5" id="KW-0378">Hydrolase</keyword>
<dbReference type="InterPro" id="IPR036291">
    <property type="entry name" value="NAD(P)-bd_dom_sf"/>
</dbReference>
<dbReference type="STRING" id="880724.Metig_0396"/>
<keyword evidence="2 5" id="KW-0554">One-carbon metabolism</keyword>
<dbReference type="PIRSF" id="PIRSF001109">
    <property type="entry name" value="Ad_hcy_hydrolase"/>
    <property type="match status" value="1"/>
</dbReference>
<comment type="similarity">
    <text evidence="1 5 7">Belongs to the adenosylhomocysteinase family.</text>
</comment>
<dbReference type="GO" id="GO:0033353">
    <property type="term" value="P:S-adenosylmethionine cycle"/>
    <property type="evidence" value="ECO:0007669"/>
    <property type="project" value="TreeGrafter"/>
</dbReference>
<dbReference type="FunFam" id="3.40.50.720:FF:000004">
    <property type="entry name" value="Adenosylhomocysteinase"/>
    <property type="match status" value="1"/>
</dbReference>
<comment type="caution">
    <text evidence="5">Lacks conserved residue(s) required for the propagation of feature annotation.</text>
</comment>
<sequence length="427" mass="47880">MIRSIKDQFGERMYNVKDINLAPEGEKKIEWAKQHMPVLGLIRKEFKKEKPFKGITIGMALHLEAKTAVLAETLMEGGAKIAITGCNPLSTQDDVAAACAKKGMHVYAWRGETTEEYYENLNKVLDHNPDIIIDDGCDLIFLLHTQRTELLDNIMGGCEETTTGIIRLKAMEREGALKFPVMDVNDAYTKYLFDNRYGTGQSAIDGIIRTTNLLIAGKTVVVAGYGWCGKGVAMRAKGMGANVVVTEVNPIRALEAKMDGFRVMKMEDAAKIGDIFITTTGCKDVIRKEHMLLMKDGAILCNAGHFDNEINKRDLRELATSVRVVRNNIEEYKLGDKKLYLLGEGRLVNLACADGHPCEVMDMSFANQALGAKYILENHDKLENKVYRIPYEQDLRIASLKLKSMGVEIDELTEEQKKYLEDWREGT</sequence>
<evidence type="ECO:0000256" key="1">
    <source>
        <dbReference type="ARBA" id="ARBA00007122"/>
    </source>
</evidence>
<dbReference type="SUPFAM" id="SSF52283">
    <property type="entry name" value="Formate/glycerate dehydrogenase catalytic domain-like"/>
    <property type="match status" value="1"/>
</dbReference>
<dbReference type="Pfam" id="PF05221">
    <property type="entry name" value="AdoHcyase"/>
    <property type="match status" value="2"/>
</dbReference>
<dbReference type="NCBIfam" id="TIGR00936">
    <property type="entry name" value="ahcY"/>
    <property type="match status" value="1"/>
</dbReference>
<feature type="binding site" evidence="5 6">
    <location>
        <begin position="161"/>
        <end position="163"/>
    </location>
    <ligand>
        <name>NAD(+)</name>
        <dbReference type="ChEBI" id="CHEBI:57540"/>
    </ligand>
</feature>
<comment type="function">
    <text evidence="5">Catalyzes the hydrolysis of S-inosyl-L-homocysteine (SIH) to L-homocysteine (Hcy) and inosine. Likely functions in a S-adenosyl-L-methionine (SAM) recycling pathway from S-adenosyl-L-homocysteine (SAH) produced from SAM-dependent methylation reactions. Can also catalyze the reverse reaction in vitro, i.e. the synthesis of SIH from Hcy and inosine.</text>
</comment>
<dbReference type="KEGG" id="mig:Metig_0396"/>
<evidence type="ECO:0000256" key="3">
    <source>
        <dbReference type="ARBA" id="ARBA00022801"/>
    </source>
</evidence>
<dbReference type="PROSITE" id="PS00738">
    <property type="entry name" value="ADOHCYASE_1"/>
    <property type="match status" value="1"/>
</dbReference>
<dbReference type="GO" id="GO:0016802">
    <property type="term" value="F:trialkylsulfonium hydrolase activity"/>
    <property type="evidence" value="ECO:0007669"/>
    <property type="project" value="UniProtKB-UniRule"/>
</dbReference>
<feature type="binding site" evidence="6">
    <location>
        <position position="356"/>
    </location>
    <ligand>
        <name>NAD(+)</name>
        <dbReference type="ChEBI" id="CHEBI:57540"/>
    </ligand>
</feature>
<dbReference type="CDD" id="cd00401">
    <property type="entry name" value="SAHH"/>
    <property type="match status" value="1"/>
</dbReference>
<comment type="miscellaneous">
    <text evidence="5">SAH is a product of SAM methyltransferases and is known to be a feedback inhibitor of these enzymes. As a result of this inhibition, organisms have evolved efficient enzymes to metabolize SAH via different pathways. The pathway found in methanogens differs from the canonical pathway, it uses the deamination of S-adenosyl-L-homocysteine to form S-inosyl-L-homocysteine for the regeneration of SAM from S-adenosyl-L-homocysteine.</text>
</comment>
<dbReference type="GO" id="GO:0004013">
    <property type="term" value="F:adenosylhomocysteinase activity"/>
    <property type="evidence" value="ECO:0007669"/>
    <property type="project" value="UniProtKB-UniRule"/>
</dbReference>
<dbReference type="PROSITE" id="PS00739">
    <property type="entry name" value="ADOHCYASE_2"/>
    <property type="match status" value="1"/>
</dbReference>
<dbReference type="PANTHER" id="PTHR23420">
    <property type="entry name" value="ADENOSYLHOMOCYSTEINASE"/>
    <property type="match status" value="1"/>
</dbReference>
<dbReference type="HOGENOM" id="CLU_025194_2_1_2"/>
<evidence type="ECO:0000313" key="10">
    <source>
        <dbReference type="Proteomes" id="UP000009227"/>
    </source>
</evidence>
<evidence type="ECO:0000256" key="7">
    <source>
        <dbReference type="RuleBase" id="RU004166"/>
    </source>
</evidence>
<reference evidence="9 10" key="1">
    <citation type="submission" date="2011-05" db="EMBL/GenBank/DDBJ databases">
        <title>Complete sequence of Methanotorris igneus Kol 5.</title>
        <authorList>
            <consortium name="US DOE Joint Genome Institute"/>
            <person name="Lucas S."/>
            <person name="Han J."/>
            <person name="Lapidus A."/>
            <person name="Cheng J.-F."/>
            <person name="Goodwin L."/>
            <person name="Pitluck S."/>
            <person name="Peters L."/>
            <person name="Mikhailova N."/>
            <person name="Chertkov O."/>
            <person name="Han C."/>
            <person name="Tapia R."/>
            <person name="Land M."/>
            <person name="Hauser L."/>
            <person name="Kyrpides N."/>
            <person name="Ivanova N."/>
            <person name="Pagani I."/>
            <person name="Sieprawska-Lupa M."/>
            <person name="Whitman W."/>
            <person name="Woyke T."/>
        </authorList>
    </citation>
    <scope>NUCLEOTIDE SEQUENCE [LARGE SCALE GENOMIC DNA]</scope>
    <source>
        <strain evidence="10">DSM 5666 / JCM 11834 / Kol 5</strain>
    </source>
</reference>
<dbReference type="AlphaFoldDB" id="F6BB67"/>
<dbReference type="EC" id="3.13.1.9" evidence="5"/>
<keyword evidence="5" id="KW-0963">Cytoplasm</keyword>
<dbReference type="HAMAP" id="MF_00563">
    <property type="entry name" value="AdoHcyase"/>
    <property type="match status" value="1"/>
</dbReference>
<proteinExistence type="inferred from homology"/>
<feature type="domain" description="S-adenosyl-L-homocysteine hydrolase NAD binding" evidence="8">
    <location>
        <begin position="195"/>
        <end position="355"/>
    </location>
</feature>
<dbReference type="Gene3D" id="3.40.50.1480">
    <property type="entry name" value="Adenosylhomocysteinase-like"/>
    <property type="match status" value="1"/>
</dbReference>
<dbReference type="Gene3D" id="3.40.50.720">
    <property type="entry name" value="NAD(P)-binding Rossmann-like Domain"/>
    <property type="match status" value="1"/>
</dbReference>
<evidence type="ECO:0000313" key="9">
    <source>
        <dbReference type="EMBL" id="AEF95952.1"/>
    </source>
</evidence>
<dbReference type="InterPro" id="IPR015878">
    <property type="entry name" value="Ado_hCys_hydrolase_NAD-bd"/>
</dbReference>
<feature type="binding site" evidence="5">
    <location>
        <position position="194"/>
    </location>
    <ligand>
        <name>substrate</name>
    </ligand>
</feature>
<evidence type="ECO:0000256" key="4">
    <source>
        <dbReference type="ARBA" id="ARBA00023027"/>
    </source>
</evidence>
<keyword evidence="10" id="KW-1185">Reference proteome</keyword>
<comment type="pathway">
    <text evidence="5">Amino-acid biosynthesis; S-adenosyl-L-methionine biosynthesis.</text>
</comment>
<dbReference type="SMART" id="SM00996">
    <property type="entry name" value="AdoHcyase"/>
    <property type="match status" value="1"/>
</dbReference>
<protein>
    <recommendedName>
        <fullName evidence="5">S-inosyl-L-homocysteine hydrolase</fullName>
        <shortName evidence="5">SIHH</shortName>
        <ecNumber evidence="5">3.13.1.9</ecNumber>
    </recommendedName>
</protein>
<dbReference type="GO" id="GO:0006730">
    <property type="term" value="P:one-carbon metabolic process"/>
    <property type="evidence" value="ECO:0007669"/>
    <property type="project" value="UniProtKB-UniRule"/>
</dbReference>
<feature type="binding site" evidence="5">
    <location>
        <position position="135"/>
    </location>
    <ligand>
        <name>substrate</name>
    </ligand>
</feature>
<feature type="binding site" evidence="5">
    <location>
        <position position="160"/>
    </location>
    <ligand>
        <name>substrate</name>
    </ligand>
</feature>
<organism evidence="10">
    <name type="scientific">Methanotorris igneus (strain DSM 5666 / JCM 11834 / Kol 5)</name>
    <dbReference type="NCBI Taxonomy" id="880724"/>
    <lineage>
        <taxon>Archaea</taxon>
        <taxon>Methanobacteriati</taxon>
        <taxon>Methanobacteriota</taxon>
        <taxon>Methanomada group</taxon>
        <taxon>Methanococci</taxon>
        <taxon>Methanococcales</taxon>
        <taxon>Methanocaldococcaceae</taxon>
        <taxon>Methanotorris</taxon>
    </lineage>
</organism>
<feature type="binding site" evidence="5 6">
    <location>
        <position position="349"/>
    </location>
    <ligand>
        <name>NAD(+)</name>
        <dbReference type="ChEBI" id="CHEBI:57540"/>
    </ligand>
</feature>
<gene>
    <name evidence="9" type="ordered locus">Metig_0396</name>
</gene>
<feature type="binding site" evidence="5">
    <location>
        <position position="190"/>
    </location>
    <ligand>
        <name>substrate</name>
    </ligand>
</feature>
<comment type="cofactor">
    <cofactor evidence="5 6">
        <name>NAD(+)</name>
        <dbReference type="ChEBI" id="CHEBI:57540"/>
    </cofactor>
    <text evidence="5 6">Binds 1 NAD(+) per subunit.</text>
</comment>